<reference evidence="17 18" key="1">
    <citation type="journal article" date="2018" name="Mol. Ecol.">
        <title>The obligate alkalophilic soda-lake fungus Sodiomyces alkalinus has shifted to a protein diet.</title>
        <authorList>
            <person name="Grum-Grzhimaylo A.A."/>
            <person name="Falkoski D.L."/>
            <person name="van den Heuvel J."/>
            <person name="Valero-Jimenez C.A."/>
            <person name="Min B."/>
            <person name="Choi I.G."/>
            <person name="Lipzen A."/>
            <person name="Daum C.G."/>
            <person name="Aanen D.K."/>
            <person name="Tsang A."/>
            <person name="Henrissat B."/>
            <person name="Bilanenko E.N."/>
            <person name="de Vries R.P."/>
            <person name="van Kan J.A.L."/>
            <person name="Grigoriev I.V."/>
            <person name="Debets A.J.M."/>
        </authorList>
    </citation>
    <scope>NUCLEOTIDE SEQUENCE [LARGE SCALE GENOMIC DNA]</scope>
    <source>
        <strain evidence="17 18">F11</strain>
    </source>
</reference>
<dbReference type="Pfam" id="PF04389">
    <property type="entry name" value="Peptidase_M28"/>
    <property type="match status" value="1"/>
</dbReference>
<keyword evidence="15" id="KW-0472">Membrane</keyword>
<feature type="domain" description="Peptidase M28" evidence="16">
    <location>
        <begin position="233"/>
        <end position="407"/>
    </location>
</feature>
<evidence type="ECO:0000256" key="5">
    <source>
        <dbReference type="ARBA" id="ARBA00022723"/>
    </source>
</evidence>
<keyword evidence="3 17" id="KW-0031">Aminopeptidase</keyword>
<dbReference type="InterPro" id="IPR045175">
    <property type="entry name" value="M28_fam"/>
</dbReference>
<keyword evidence="6" id="KW-0732">Signal</keyword>
<keyword evidence="11" id="KW-0325">Glycoprotein</keyword>
<keyword evidence="15" id="KW-1133">Transmembrane helix</keyword>
<keyword evidence="4 14" id="KW-0645">Protease</keyword>
<evidence type="ECO:0000256" key="1">
    <source>
        <dbReference type="ARBA" id="ARBA00001947"/>
    </source>
</evidence>
<keyword evidence="8 14" id="KW-0862">Zinc</keyword>
<organism evidence="17 18">
    <name type="scientific">Sodiomyces alkalinus (strain CBS 110278 / VKM F-3762 / F11)</name>
    <name type="common">Alkaliphilic filamentous fungus</name>
    <dbReference type="NCBI Taxonomy" id="1314773"/>
    <lineage>
        <taxon>Eukaryota</taxon>
        <taxon>Fungi</taxon>
        <taxon>Dikarya</taxon>
        <taxon>Ascomycota</taxon>
        <taxon>Pezizomycotina</taxon>
        <taxon>Sordariomycetes</taxon>
        <taxon>Hypocreomycetidae</taxon>
        <taxon>Glomerellales</taxon>
        <taxon>Plectosphaerellaceae</taxon>
        <taxon>Sodiomyces</taxon>
    </lineage>
</organism>
<dbReference type="InterPro" id="IPR007484">
    <property type="entry name" value="Peptidase_M28"/>
</dbReference>
<dbReference type="GO" id="GO:0046872">
    <property type="term" value="F:metal ion binding"/>
    <property type="evidence" value="ECO:0007669"/>
    <property type="project" value="UniProtKB-KW"/>
</dbReference>
<comment type="cofactor">
    <cofactor evidence="1">
        <name>Zn(2+)</name>
        <dbReference type="ChEBI" id="CHEBI:29105"/>
    </cofactor>
</comment>
<dbReference type="GO" id="GO:0008235">
    <property type="term" value="F:metalloexopeptidase activity"/>
    <property type="evidence" value="ECO:0007669"/>
    <property type="project" value="InterPro"/>
</dbReference>
<dbReference type="GeneID" id="39575524"/>
<comment type="function">
    <text evidence="12">Extracellular aminopeptidase that allows assimilation of proteinaceous substrates.</text>
</comment>
<keyword evidence="7 14" id="KW-0378">Hydrolase</keyword>
<evidence type="ECO:0000256" key="12">
    <source>
        <dbReference type="ARBA" id="ARBA00043843"/>
    </source>
</evidence>
<keyword evidence="10" id="KW-1015">Disulfide bond</keyword>
<evidence type="ECO:0000256" key="14">
    <source>
        <dbReference type="RuleBase" id="RU361240"/>
    </source>
</evidence>
<dbReference type="PANTHER" id="PTHR12147:SF56">
    <property type="entry name" value="AMINOPEPTIDASE YDR415C-RELATED"/>
    <property type="match status" value="1"/>
</dbReference>
<feature type="transmembrane region" description="Helical" evidence="15">
    <location>
        <begin position="205"/>
        <end position="229"/>
    </location>
</feature>
<comment type="subunit">
    <text evidence="2">Monomer.</text>
</comment>
<dbReference type="PANTHER" id="PTHR12147">
    <property type="entry name" value="METALLOPEPTIDASE M28 FAMILY MEMBER"/>
    <property type="match status" value="1"/>
</dbReference>
<dbReference type="GO" id="GO:0006508">
    <property type="term" value="P:proteolysis"/>
    <property type="evidence" value="ECO:0007669"/>
    <property type="project" value="UniProtKB-KW"/>
</dbReference>
<dbReference type="EC" id="3.4.-.-" evidence="14"/>
<evidence type="ECO:0000256" key="11">
    <source>
        <dbReference type="ARBA" id="ARBA00023180"/>
    </source>
</evidence>
<dbReference type="EMBL" id="ML119056">
    <property type="protein sequence ID" value="ROT38051.1"/>
    <property type="molecule type" value="Genomic_DNA"/>
</dbReference>
<dbReference type="SUPFAM" id="SSF53187">
    <property type="entry name" value="Zn-dependent exopeptidases"/>
    <property type="match status" value="1"/>
</dbReference>
<evidence type="ECO:0000259" key="16">
    <source>
        <dbReference type="Pfam" id="PF04389"/>
    </source>
</evidence>
<evidence type="ECO:0000256" key="6">
    <source>
        <dbReference type="ARBA" id="ARBA00022729"/>
    </source>
</evidence>
<dbReference type="STRING" id="1314773.A0A3N2PU95"/>
<dbReference type="Proteomes" id="UP000272025">
    <property type="component" value="Unassembled WGS sequence"/>
</dbReference>
<name>A0A3N2PU95_SODAK</name>
<evidence type="ECO:0000256" key="3">
    <source>
        <dbReference type="ARBA" id="ARBA00022438"/>
    </source>
</evidence>
<evidence type="ECO:0000256" key="15">
    <source>
        <dbReference type="SAM" id="Phobius"/>
    </source>
</evidence>
<dbReference type="RefSeq" id="XP_028465857.1">
    <property type="nucleotide sequence ID" value="XM_028607046.1"/>
</dbReference>
<evidence type="ECO:0000256" key="7">
    <source>
        <dbReference type="ARBA" id="ARBA00022801"/>
    </source>
</evidence>
<evidence type="ECO:0000256" key="13">
    <source>
        <dbReference type="ARBA" id="ARBA00043962"/>
    </source>
</evidence>
<keyword evidence="18" id="KW-1185">Reference proteome</keyword>
<keyword evidence="15" id="KW-0812">Transmembrane</keyword>
<dbReference type="GO" id="GO:0004177">
    <property type="term" value="F:aminopeptidase activity"/>
    <property type="evidence" value="ECO:0007669"/>
    <property type="project" value="UniProtKB-KW"/>
</dbReference>
<evidence type="ECO:0000256" key="8">
    <source>
        <dbReference type="ARBA" id="ARBA00022833"/>
    </source>
</evidence>
<protein>
    <recommendedName>
        <fullName evidence="14">Peptide hydrolase</fullName>
        <ecNumber evidence="14">3.4.-.-</ecNumber>
    </recommendedName>
</protein>
<evidence type="ECO:0000256" key="10">
    <source>
        <dbReference type="ARBA" id="ARBA00023157"/>
    </source>
</evidence>
<gene>
    <name evidence="17" type="ORF">SODALDRAFT_180290</name>
</gene>
<evidence type="ECO:0000256" key="9">
    <source>
        <dbReference type="ARBA" id="ARBA00023145"/>
    </source>
</evidence>
<evidence type="ECO:0000313" key="17">
    <source>
        <dbReference type="EMBL" id="ROT38051.1"/>
    </source>
</evidence>
<keyword evidence="9" id="KW-0865">Zymogen</keyword>
<dbReference type="AlphaFoldDB" id="A0A3N2PU95"/>
<evidence type="ECO:0000256" key="2">
    <source>
        <dbReference type="ARBA" id="ARBA00011245"/>
    </source>
</evidence>
<evidence type="ECO:0000313" key="18">
    <source>
        <dbReference type="Proteomes" id="UP000272025"/>
    </source>
</evidence>
<dbReference type="Gene3D" id="3.40.630.10">
    <property type="entry name" value="Zn peptidases"/>
    <property type="match status" value="1"/>
</dbReference>
<accession>A0A3N2PU95</accession>
<evidence type="ECO:0000256" key="4">
    <source>
        <dbReference type="ARBA" id="ARBA00022670"/>
    </source>
</evidence>
<comment type="similarity">
    <text evidence="13">Belongs to the peptidase M28 family. M28E subfamily.</text>
</comment>
<keyword evidence="5 14" id="KW-0479">Metal-binding</keyword>
<dbReference type="OrthoDB" id="2214at2759"/>
<proteinExistence type="inferred from homology"/>
<dbReference type="CDD" id="cd03879">
    <property type="entry name" value="M28_AAP"/>
    <property type="match status" value="1"/>
</dbReference>
<sequence length="426" mass="48513">MRYTTPILAALAATATATAPMERATKMFTLETAPGETIEVTEEEKFQLMDQGKHFFDITEFKDAEISALRLLEDDSRPFPNKLHQRCTVEKLHAKIDLDTIKTQLEEFTTFHNRYYQSQYGVAAAEWLYERVREVIQASGNPLATVRLVRHVAWAQPSIVATIPGSDRDRIVVVGAHLDSVISGDRGAGRAPGAGTFLLRFFPFLLYWFLFLFFFYFYFFFAFFVLSLLPLRVTCHSHHLPDDDGSGSLMILDALRVLLTDPRIADGDLLNTIEFHWYGAEEAGLLGSQDIFTQYRGLNRQVVAMLNQDMVGYKGRDGIERFGLVTDWTSPSQNEYMKLLIGEYTDIPYEESRCGYACSDHASANRNGYRSSFVFETPFGNHNPLIHTPNDTMDTVDFDHVYQHAKLTTGYLYELGYWPFAPETSL</sequence>